<proteinExistence type="predicted"/>
<keyword evidence="2" id="KW-1185">Reference proteome</keyword>
<evidence type="ECO:0000313" key="2">
    <source>
        <dbReference type="Proteomes" id="UP000217790"/>
    </source>
</evidence>
<dbReference type="Proteomes" id="UP000217790">
    <property type="component" value="Unassembled WGS sequence"/>
</dbReference>
<organism evidence="1 2">
    <name type="scientific">Armillaria gallica</name>
    <name type="common">Bulbous honey fungus</name>
    <name type="synonym">Armillaria bulbosa</name>
    <dbReference type="NCBI Taxonomy" id="47427"/>
    <lineage>
        <taxon>Eukaryota</taxon>
        <taxon>Fungi</taxon>
        <taxon>Dikarya</taxon>
        <taxon>Basidiomycota</taxon>
        <taxon>Agaricomycotina</taxon>
        <taxon>Agaricomycetes</taxon>
        <taxon>Agaricomycetidae</taxon>
        <taxon>Agaricales</taxon>
        <taxon>Marasmiineae</taxon>
        <taxon>Physalacriaceae</taxon>
        <taxon>Armillaria</taxon>
    </lineage>
</organism>
<reference evidence="2" key="1">
    <citation type="journal article" date="2017" name="Nat. Ecol. Evol.">
        <title>Genome expansion and lineage-specific genetic innovations in the forest pathogenic fungi Armillaria.</title>
        <authorList>
            <person name="Sipos G."/>
            <person name="Prasanna A.N."/>
            <person name="Walter M.C."/>
            <person name="O'Connor E."/>
            <person name="Balint B."/>
            <person name="Krizsan K."/>
            <person name="Kiss B."/>
            <person name="Hess J."/>
            <person name="Varga T."/>
            <person name="Slot J."/>
            <person name="Riley R."/>
            <person name="Boka B."/>
            <person name="Rigling D."/>
            <person name="Barry K."/>
            <person name="Lee J."/>
            <person name="Mihaltcheva S."/>
            <person name="LaButti K."/>
            <person name="Lipzen A."/>
            <person name="Waldron R."/>
            <person name="Moloney N.M."/>
            <person name="Sperisen C."/>
            <person name="Kredics L."/>
            <person name="Vagvoelgyi C."/>
            <person name="Patrignani A."/>
            <person name="Fitzpatrick D."/>
            <person name="Nagy I."/>
            <person name="Doyle S."/>
            <person name="Anderson J.B."/>
            <person name="Grigoriev I.V."/>
            <person name="Gueldener U."/>
            <person name="Muensterkoetter M."/>
            <person name="Nagy L.G."/>
        </authorList>
    </citation>
    <scope>NUCLEOTIDE SEQUENCE [LARGE SCALE GENOMIC DNA]</scope>
    <source>
        <strain evidence="2">Ar21-2</strain>
    </source>
</reference>
<evidence type="ECO:0000313" key="1">
    <source>
        <dbReference type="EMBL" id="PBK90993.1"/>
    </source>
</evidence>
<name>A0A2H3DRU6_ARMGA</name>
<dbReference type="AlphaFoldDB" id="A0A2H3DRU6"/>
<gene>
    <name evidence="1" type="ORF">ARMGADRAFT_1032079</name>
</gene>
<dbReference type="EMBL" id="KZ293663">
    <property type="protein sequence ID" value="PBK90993.1"/>
    <property type="molecule type" value="Genomic_DNA"/>
</dbReference>
<accession>A0A2H3DRU6</accession>
<dbReference type="InParanoid" id="A0A2H3DRU6"/>
<sequence length="211" mass="24059">MVLGQLQAIIDKTTALFDEHHTLLGTVERVLRELRAETYMLTAGHLDTYRHVLITNVRSWMVYASKVKDTWKKACEYCKRITDLKTEIELKLLEDAEANEQAALRQILFGLVFALAHDIYLEQKADIQHFEDINEKERLSSWGRERREASGNYAGLMHLAVCPLISMQPHSLSGIPQSSGTSSMWTFMAVALNKEPTVKGAEKRLLDAWNI</sequence>
<protein>
    <submittedName>
        <fullName evidence="1">Uncharacterized protein</fullName>
    </submittedName>
</protein>